<dbReference type="GO" id="GO:0102099">
    <property type="term" value="F:FAD-dependent urate hydroxylase activity"/>
    <property type="evidence" value="ECO:0007669"/>
    <property type="project" value="UniProtKB-EC"/>
</dbReference>
<reference evidence="4 5" key="1">
    <citation type="submission" date="2016-06" db="EMBL/GenBank/DDBJ databases">
        <authorList>
            <person name="Kjaerup R.B."/>
            <person name="Dalgaard T.S."/>
            <person name="Juul-Madsen H.R."/>
        </authorList>
    </citation>
    <scope>NUCLEOTIDE SEQUENCE [LARGE SCALE GENOMIC DNA]</scope>
    <source>
        <strain evidence="4 5">CECT 8886</strain>
    </source>
</reference>
<dbReference type="InterPro" id="IPR050493">
    <property type="entry name" value="FAD-dep_Monooxygenase_BioMet"/>
</dbReference>
<evidence type="ECO:0000256" key="2">
    <source>
        <dbReference type="ARBA" id="ARBA00023033"/>
    </source>
</evidence>
<accession>A0A1A8TTG6</accession>
<dbReference type="GO" id="GO:0071949">
    <property type="term" value="F:FAD binding"/>
    <property type="evidence" value="ECO:0007669"/>
    <property type="project" value="InterPro"/>
</dbReference>
<dbReference type="STRING" id="1792290.MSP8886_03943"/>
<dbReference type="PANTHER" id="PTHR13789:SF309">
    <property type="entry name" value="PUTATIVE (AFU_ORTHOLOGUE AFUA_6G14510)-RELATED"/>
    <property type="match status" value="1"/>
</dbReference>
<dbReference type="AlphaFoldDB" id="A0A1A8TTG6"/>
<name>A0A1A8TTG6_9GAMM</name>
<organism evidence="4 5">
    <name type="scientific">Marinomonas spartinae</name>
    <dbReference type="NCBI Taxonomy" id="1792290"/>
    <lineage>
        <taxon>Bacteria</taxon>
        <taxon>Pseudomonadati</taxon>
        <taxon>Pseudomonadota</taxon>
        <taxon>Gammaproteobacteria</taxon>
        <taxon>Oceanospirillales</taxon>
        <taxon>Oceanospirillaceae</taxon>
        <taxon>Marinomonas</taxon>
    </lineage>
</organism>
<gene>
    <name evidence="4" type="primary">hpxO_4</name>
    <name evidence="4" type="ORF">MSP8886_03943</name>
</gene>
<evidence type="ECO:0000313" key="4">
    <source>
        <dbReference type="EMBL" id="SBS37016.1"/>
    </source>
</evidence>
<evidence type="ECO:0000259" key="3">
    <source>
        <dbReference type="Pfam" id="PF01494"/>
    </source>
</evidence>
<dbReference type="SUPFAM" id="SSF51905">
    <property type="entry name" value="FAD/NAD(P)-binding domain"/>
    <property type="match status" value="1"/>
</dbReference>
<dbReference type="OrthoDB" id="9782160at2"/>
<dbReference type="Gene3D" id="3.50.50.60">
    <property type="entry name" value="FAD/NAD(P)-binding domain"/>
    <property type="match status" value="1"/>
</dbReference>
<protein>
    <submittedName>
        <fullName evidence="4">FAD-dependent urate hydroxylase</fullName>
        <ecNumber evidence="4">1.14.13.113</ecNumber>
    </submittedName>
</protein>
<dbReference type="EC" id="1.14.13.113" evidence="4"/>
<evidence type="ECO:0000313" key="5">
    <source>
        <dbReference type="Proteomes" id="UP000092544"/>
    </source>
</evidence>
<dbReference type="PRINTS" id="PR00420">
    <property type="entry name" value="RNGMNOXGNASE"/>
</dbReference>
<evidence type="ECO:0000256" key="1">
    <source>
        <dbReference type="ARBA" id="ARBA00023002"/>
    </source>
</evidence>
<sequence length="376" mass="40985">MSAVNKVLIVGGGFSGMATAIELRKHDIEADLVELDTSWRPEGAGISLGAATLRALEKLGVYEEFEKEGHHSTGADLLAPHGALIAHISGGGVEGSEVTGEGAILRPKLGKILSNKVLELGTNVFLGNSFETIEQDEHQVHVTFLDGTKKDYDLVIGAEGLHSKLRGQFFPNAPTPEYVGQGVWRAVIPRPSEINSTRIWLSDDVKIGVNPCSDANMYMFITESRPTKDHIDPILWTNIMADLIKPFPDPALQALIPHLFEEGANIDYRPLFNLLMPAPWNKGRIVLIGDSVAATTPHLASGACIGIESGIVLADELHRQSTLQAALDAFHERRFKRCELVVKNSARLSEIEIQHGDKQEHGQLMKTSFQAMAQAI</sequence>
<dbReference type="RefSeq" id="WP_067019945.1">
    <property type="nucleotide sequence ID" value="NZ_FLOB01000015.1"/>
</dbReference>
<dbReference type="InterPro" id="IPR002938">
    <property type="entry name" value="FAD-bd"/>
</dbReference>
<dbReference type="PANTHER" id="PTHR13789">
    <property type="entry name" value="MONOOXYGENASE"/>
    <property type="match status" value="1"/>
</dbReference>
<dbReference type="InterPro" id="IPR036188">
    <property type="entry name" value="FAD/NAD-bd_sf"/>
</dbReference>
<keyword evidence="5" id="KW-1185">Reference proteome</keyword>
<feature type="domain" description="FAD-binding" evidence="3">
    <location>
        <begin position="6"/>
        <end position="345"/>
    </location>
</feature>
<keyword evidence="2" id="KW-0503">Monooxygenase</keyword>
<dbReference type="Proteomes" id="UP000092544">
    <property type="component" value="Unassembled WGS sequence"/>
</dbReference>
<dbReference type="Pfam" id="PF01494">
    <property type="entry name" value="FAD_binding_3"/>
    <property type="match status" value="1"/>
</dbReference>
<dbReference type="NCBIfam" id="NF005313">
    <property type="entry name" value="PRK06847.1"/>
    <property type="match status" value="1"/>
</dbReference>
<keyword evidence="1 4" id="KW-0560">Oxidoreductase</keyword>
<dbReference type="EMBL" id="FLOB01000015">
    <property type="protein sequence ID" value="SBS37016.1"/>
    <property type="molecule type" value="Genomic_DNA"/>
</dbReference>
<proteinExistence type="predicted"/>